<dbReference type="InterPro" id="IPR005628">
    <property type="entry name" value="GspK"/>
</dbReference>
<accession>A0A8J2YUG3</accession>
<keyword evidence="6" id="KW-0812">Transmembrane</keyword>
<dbReference type="RefSeq" id="WP_189047529.1">
    <property type="nucleotide sequence ID" value="NZ_BMJQ01000008.1"/>
</dbReference>
<keyword evidence="12" id="KW-1185">Reference proteome</keyword>
<comment type="similarity">
    <text evidence="2">Belongs to the GSP K family.</text>
</comment>
<evidence type="ECO:0000256" key="3">
    <source>
        <dbReference type="ARBA" id="ARBA00022448"/>
    </source>
</evidence>
<dbReference type="Gene3D" id="1.10.40.60">
    <property type="entry name" value="EpsJ-like"/>
    <property type="match status" value="1"/>
</dbReference>
<comment type="subcellular location">
    <subcellularLocation>
        <location evidence="1">Cell inner membrane</location>
    </subcellularLocation>
</comment>
<protein>
    <submittedName>
        <fullName evidence="11">General secretion pathway protein GspK</fullName>
    </submittedName>
</protein>
<dbReference type="AlphaFoldDB" id="A0A8J2YUG3"/>
<evidence type="ECO:0000313" key="12">
    <source>
        <dbReference type="Proteomes" id="UP000646365"/>
    </source>
</evidence>
<sequence length="283" mass="30184">MRRAAFQRRAQRLGERRSHSRGFALLIVLWALVFLALIVTELGSSGRVEAKIARNLMANAVAEAAADGAIHQAIFSLSDSGGQGWQIDGTVHRVTVGSIPVEVRLEDEAGKINPNVAQPEVLHALLTVLGAQPQVADTVTRSIIEWRGAMSPDQQAPIITRYQAAGLKYQPSFAPFESVQDVGLVLGLQKPLADLLLPHLSTYQIGITDPTHADPIVARALGQLPGATAPPPPNLPTAYRSVTIRALAHGPGGALFTRRAIVRIGPGLPHGYAMLTWDAPGID</sequence>
<reference evidence="11" key="2">
    <citation type="submission" date="2020-09" db="EMBL/GenBank/DDBJ databases">
        <authorList>
            <person name="Sun Q."/>
            <person name="Zhou Y."/>
        </authorList>
    </citation>
    <scope>NUCLEOTIDE SEQUENCE</scope>
    <source>
        <strain evidence="11">CGMCC 1.15725</strain>
    </source>
</reference>
<gene>
    <name evidence="11" type="ORF">GCM10011611_32080</name>
</gene>
<evidence type="ECO:0000256" key="5">
    <source>
        <dbReference type="ARBA" id="ARBA00022519"/>
    </source>
</evidence>
<dbReference type="GO" id="GO:0009306">
    <property type="term" value="P:protein secretion"/>
    <property type="evidence" value="ECO:0007669"/>
    <property type="project" value="InterPro"/>
</dbReference>
<evidence type="ECO:0000256" key="8">
    <source>
        <dbReference type="ARBA" id="ARBA00022989"/>
    </source>
</evidence>
<evidence type="ECO:0000256" key="6">
    <source>
        <dbReference type="ARBA" id="ARBA00022692"/>
    </source>
</evidence>
<dbReference type="Pfam" id="PF21687">
    <property type="entry name" value="T2SSK_1st"/>
    <property type="match status" value="1"/>
</dbReference>
<keyword evidence="4" id="KW-1003">Cell membrane</keyword>
<dbReference type="EMBL" id="BMJQ01000008">
    <property type="protein sequence ID" value="GGF23579.1"/>
    <property type="molecule type" value="Genomic_DNA"/>
</dbReference>
<keyword evidence="5" id="KW-0997">Cell inner membrane</keyword>
<evidence type="ECO:0000256" key="9">
    <source>
        <dbReference type="ARBA" id="ARBA00023136"/>
    </source>
</evidence>
<dbReference type="GO" id="GO:0005886">
    <property type="term" value="C:plasma membrane"/>
    <property type="evidence" value="ECO:0007669"/>
    <property type="project" value="UniProtKB-SubCell"/>
</dbReference>
<dbReference type="PANTHER" id="PTHR38831">
    <property type="entry name" value="TYPE II SECRETION SYSTEM PROTEIN K"/>
    <property type="match status" value="1"/>
</dbReference>
<dbReference type="InterPro" id="IPR038072">
    <property type="entry name" value="GspK_central_sf"/>
</dbReference>
<keyword evidence="9" id="KW-0472">Membrane</keyword>
<keyword evidence="8" id="KW-1133">Transmembrane helix</keyword>
<evidence type="ECO:0000259" key="10">
    <source>
        <dbReference type="Pfam" id="PF21687"/>
    </source>
</evidence>
<reference evidence="11" key="1">
    <citation type="journal article" date="2014" name="Int. J. Syst. Evol. Microbiol.">
        <title>Complete genome sequence of Corynebacterium casei LMG S-19264T (=DSM 44701T), isolated from a smear-ripened cheese.</title>
        <authorList>
            <consortium name="US DOE Joint Genome Institute (JGI-PGF)"/>
            <person name="Walter F."/>
            <person name="Albersmeier A."/>
            <person name="Kalinowski J."/>
            <person name="Ruckert C."/>
        </authorList>
    </citation>
    <scope>NUCLEOTIDE SEQUENCE</scope>
    <source>
        <strain evidence="11">CGMCC 1.15725</strain>
    </source>
</reference>
<evidence type="ECO:0000256" key="4">
    <source>
        <dbReference type="ARBA" id="ARBA00022475"/>
    </source>
</evidence>
<keyword evidence="7" id="KW-0653">Protein transport</keyword>
<dbReference type="Proteomes" id="UP000646365">
    <property type="component" value="Unassembled WGS sequence"/>
</dbReference>
<name>A0A8J2YUG3_9PROT</name>
<dbReference type="SUPFAM" id="SSF158544">
    <property type="entry name" value="GspK insert domain-like"/>
    <property type="match status" value="1"/>
</dbReference>
<proteinExistence type="inferred from homology"/>
<organism evidence="11 12">
    <name type="scientific">Aliidongia dinghuensis</name>
    <dbReference type="NCBI Taxonomy" id="1867774"/>
    <lineage>
        <taxon>Bacteria</taxon>
        <taxon>Pseudomonadati</taxon>
        <taxon>Pseudomonadota</taxon>
        <taxon>Alphaproteobacteria</taxon>
        <taxon>Rhodospirillales</taxon>
        <taxon>Dongiaceae</taxon>
        <taxon>Aliidongia</taxon>
    </lineage>
</organism>
<dbReference type="PANTHER" id="PTHR38831:SF2">
    <property type="entry name" value="TYPE II SECRETION SYSTEM PROTEIN K"/>
    <property type="match status" value="1"/>
</dbReference>
<evidence type="ECO:0000313" key="11">
    <source>
        <dbReference type="EMBL" id="GGF23579.1"/>
    </source>
</evidence>
<evidence type="ECO:0000256" key="2">
    <source>
        <dbReference type="ARBA" id="ARBA00007246"/>
    </source>
</evidence>
<keyword evidence="3" id="KW-0813">Transport</keyword>
<evidence type="ECO:0000256" key="7">
    <source>
        <dbReference type="ARBA" id="ARBA00022927"/>
    </source>
</evidence>
<dbReference type="InterPro" id="IPR049031">
    <property type="entry name" value="T2SSK_SAM-like_1st"/>
</dbReference>
<evidence type="ECO:0000256" key="1">
    <source>
        <dbReference type="ARBA" id="ARBA00004533"/>
    </source>
</evidence>
<comment type="caution">
    <text evidence="11">The sequence shown here is derived from an EMBL/GenBank/DDBJ whole genome shotgun (WGS) entry which is preliminary data.</text>
</comment>
<feature type="domain" description="T2SS protein K first SAM-like" evidence="10">
    <location>
        <begin position="113"/>
        <end position="202"/>
    </location>
</feature>